<reference evidence="2 3" key="1">
    <citation type="submission" date="2012-01" db="EMBL/GenBank/DDBJ databases">
        <title>The Genome Sequence of Helcococcus kunzii ATCC 51366.</title>
        <authorList>
            <consortium name="The Broad Institute Genome Sequencing Platform"/>
            <person name="Earl A."/>
            <person name="Ward D."/>
            <person name="Feldgarden M."/>
            <person name="Gevers D."/>
            <person name="Huys G."/>
            <person name="Young S.K."/>
            <person name="Zeng Q."/>
            <person name="Gargeya S."/>
            <person name="Fitzgerald M."/>
            <person name="Haas B."/>
            <person name="Abouelleil A."/>
            <person name="Alvarado L."/>
            <person name="Arachchi H.M."/>
            <person name="Berlin A."/>
            <person name="Chapman S.B."/>
            <person name="Gearin G."/>
            <person name="Goldberg J."/>
            <person name="Griggs A."/>
            <person name="Gujja S."/>
            <person name="Hansen M."/>
            <person name="Heiman D."/>
            <person name="Howarth C."/>
            <person name="Larimer J."/>
            <person name="Lui A."/>
            <person name="MacDonald P.J.P."/>
            <person name="McCowen C."/>
            <person name="Montmayeur A."/>
            <person name="Murphy C."/>
            <person name="Neiman D."/>
            <person name="Pearson M."/>
            <person name="Priest M."/>
            <person name="Roberts A."/>
            <person name="Saif S."/>
            <person name="Shea T."/>
            <person name="Sisk P."/>
            <person name="Stolte C."/>
            <person name="Sykes S."/>
            <person name="Wortman J."/>
            <person name="Nusbaum C."/>
            <person name="Birren B."/>
        </authorList>
    </citation>
    <scope>NUCLEOTIDE SEQUENCE [LARGE SCALE GENOMIC DNA]</scope>
    <source>
        <strain evidence="2 3">ATCC 51366</strain>
    </source>
</reference>
<proteinExistence type="predicted"/>
<keyword evidence="1" id="KW-0175">Coiled coil</keyword>
<dbReference type="Proteomes" id="UP000004191">
    <property type="component" value="Unassembled WGS sequence"/>
</dbReference>
<dbReference type="eggNOG" id="COG3599">
    <property type="taxonomic scope" value="Bacteria"/>
</dbReference>
<evidence type="ECO:0000313" key="2">
    <source>
        <dbReference type="EMBL" id="EHR33951.1"/>
    </source>
</evidence>
<comment type="caution">
    <text evidence="2">The sequence shown here is derived from an EMBL/GenBank/DDBJ whole genome shotgun (WGS) entry which is preliminary data.</text>
</comment>
<dbReference type="RefSeq" id="WP_005398306.1">
    <property type="nucleotide sequence ID" value="NZ_JH601088.1"/>
</dbReference>
<organism evidence="2 3">
    <name type="scientific">Helcococcus kunzii ATCC 51366</name>
    <dbReference type="NCBI Taxonomy" id="883114"/>
    <lineage>
        <taxon>Bacteria</taxon>
        <taxon>Bacillati</taxon>
        <taxon>Bacillota</taxon>
        <taxon>Tissierellia</taxon>
        <taxon>Tissierellales</taxon>
        <taxon>Peptoniphilaceae</taxon>
        <taxon>Helcococcus</taxon>
    </lineage>
</organism>
<gene>
    <name evidence="2" type="ORF">HMPREF9709_00887</name>
</gene>
<evidence type="ECO:0000256" key="1">
    <source>
        <dbReference type="SAM" id="Coils"/>
    </source>
</evidence>
<dbReference type="OrthoDB" id="1690557at2"/>
<sequence>MNIISLLEELEGVIDEAGSVPFSKKVTINPDEAYAIINDLKDSIPEEIKDAQWVNQERERILEEAKSQANSMKTKAKEEIERAYEDANRKFKDMVNEHTVTQEANKEAERIIAEAKSTANTITTNSLAYVDQILSKTSDEIKNTLQVIEDNRSQLKY</sequence>
<accession>H3NNH6</accession>
<protein>
    <recommendedName>
        <fullName evidence="4">ATPase</fullName>
    </recommendedName>
</protein>
<keyword evidence="3" id="KW-1185">Reference proteome</keyword>
<dbReference type="HOGENOM" id="CLU_078484_3_2_9"/>
<name>H3NNH6_9FIRM</name>
<dbReference type="EMBL" id="AGEI01000021">
    <property type="protein sequence ID" value="EHR33951.1"/>
    <property type="molecule type" value="Genomic_DNA"/>
</dbReference>
<dbReference type="GeneID" id="96998882"/>
<evidence type="ECO:0000313" key="3">
    <source>
        <dbReference type="Proteomes" id="UP000004191"/>
    </source>
</evidence>
<dbReference type="STRING" id="883114.HMPREF9709_00887"/>
<feature type="coiled-coil region" evidence="1">
    <location>
        <begin position="55"/>
        <end position="97"/>
    </location>
</feature>
<evidence type="ECO:0008006" key="4">
    <source>
        <dbReference type="Google" id="ProtNLM"/>
    </source>
</evidence>
<dbReference type="AlphaFoldDB" id="H3NNH6"/>